<accession>A0A9W4UGB6</accession>
<protein>
    <submittedName>
        <fullName evidence="2">Uncharacterized protein</fullName>
    </submittedName>
</protein>
<dbReference type="Proteomes" id="UP001152607">
    <property type="component" value="Unassembled WGS sequence"/>
</dbReference>
<name>A0A9W4UGB6_9PLEO</name>
<keyword evidence="1" id="KW-0812">Transmembrane</keyword>
<evidence type="ECO:0000256" key="1">
    <source>
        <dbReference type="SAM" id="Phobius"/>
    </source>
</evidence>
<keyword evidence="1" id="KW-1133">Transmembrane helix</keyword>
<evidence type="ECO:0000313" key="2">
    <source>
        <dbReference type="EMBL" id="CAI6335430.1"/>
    </source>
</evidence>
<organism evidence="2 3">
    <name type="scientific">Periconia digitata</name>
    <dbReference type="NCBI Taxonomy" id="1303443"/>
    <lineage>
        <taxon>Eukaryota</taxon>
        <taxon>Fungi</taxon>
        <taxon>Dikarya</taxon>
        <taxon>Ascomycota</taxon>
        <taxon>Pezizomycotina</taxon>
        <taxon>Dothideomycetes</taxon>
        <taxon>Pleosporomycetidae</taxon>
        <taxon>Pleosporales</taxon>
        <taxon>Massarineae</taxon>
        <taxon>Periconiaceae</taxon>
        <taxon>Periconia</taxon>
    </lineage>
</organism>
<comment type="caution">
    <text evidence="2">The sequence shown here is derived from an EMBL/GenBank/DDBJ whole genome shotgun (WGS) entry which is preliminary data.</text>
</comment>
<keyword evidence="1" id="KW-0472">Membrane</keyword>
<reference evidence="2" key="1">
    <citation type="submission" date="2023-01" db="EMBL/GenBank/DDBJ databases">
        <authorList>
            <person name="Van Ghelder C."/>
            <person name="Rancurel C."/>
        </authorList>
    </citation>
    <scope>NUCLEOTIDE SEQUENCE</scope>
    <source>
        <strain evidence="2">CNCM I-4278</strain>
    </source>
</reference>
<dbReference type="AlphaFoldDB" id="A0A9W4UGB6"/>
<feature type="transmembrane region" description="Helical" evidence="1">
    <location>
        <begin position="32"/>
        <end position="52"/>
    </location>
</feature>
<proteinExistence type="predicted"/>
<gene>
    <name evidence="2" type="ORF">PDIGIT_LOCUS8511</name>
</gene>
<evidence type="ECO:0000313" key="3">
    <source>
        <dbReference type="Proteomes" id="UP001152607"/>
    </source>
</evidence>
<dbReference type="EMBL" id="CAOQHR010000005">
    <property type="protein sequence ID" value="CAI6335430.1"/>
    <property type="molecule type" value="Genomic_DNA"/>
</dbReference>
<keyword evidence="3" id="KW-1185">Reference proteome</keyword>
<sequence length="80" mass="9036">MRMAFSSSFQIGKAVVRGVGVARRRGGRGGSWKSSAVWCGIFLVLVFLVWGWEHGGATVHGAFQRPYMHMYMYVHTYIHT</sequence>